<evidence type="ECO:0000313" key="3">
    <source>
        <dbReference type="EMBL" id="KFB09842.1"/>
    </source>
</evidence>
<dbReference type="AlphaFoldDB" id="A0A084UA56"/>
<dbReference type="PRINTS" id="PR01438">
    <property type="entry name" value="UNVRSLSTRESS"/>
</dbReference>
<evidence type="ECO:0000256" key="1">
    <source>
        <dbReference type="ARBA" id="ARBA00008791"/>
    </source>
</evidence>
<organism evidence="3 4">
    <name type="scientific">Nitratireductor basaltis</name>
    <dbReference type="NCBI Taxonomy" id="472175"/>
    <lineage>
        <taxon>Bacteria</taxon>
        <taxon>Pseudomonadati</taxon>
        <taxon>Pseudomonadota</taxon>
        <taxon>Alphaproteobacteria</taxon>
        <taxon>Hyphomicrobiales</taxon>
        <taxon>Phyllobacteriaceae</taxon>
        <taxon>Nitratireductor</taxon>
    </lineage>
</organism>
<dbReference type="Proteomes" id="UP000053675">
    <property type="component" value="Unassembled WGS sequence"/>
</dbReference>
<comment type="similarity">
    <text evidence="1">Belongs to the universal stress protein A family.</text>
</comment>
<gene>
    <name evidence="3" type="ORF">EL18_00861</name>
</gene>
<dbReference type="STRING" id="472175.EL18_00861"/>
<evidence type="ECO:0000313" key="4">
    <source>
        <dbReference type="Proteomes" id="UP000053675"/>
    </source>
</evidence>
<dbReference type="EMBL" id="JMQM01000001">
    <property type="protein sequence ID" value="KFB09842.1"/>
    <property type="molecule type" value="Genomic_DNA"/>
</dbReference>
<feature type="domain" description="UspA" evidence="2">
    <location>
        <begin position="153"/>
        <end position="276"/>
    </location>
</feature>
<dbReference type="PANTHER" id="PTHR46268">
    <property type="entry name" value="STRESS RESPONSE PROTEIN NHAX"/>
    <property type="match status" value="1"/>
</dbReference>
<dbReference type="InterPro" id="IPR006015">
    <property type="entry name" value="Universal_stress_UspA"/>
</dbReference>
<comment type="caution">
    <text evidence="3">The sequence shown here is derived from an EMBL/GenBank/DDBJ whole genome shotgun (WGS) entry which is preliminary data.</text>
</comment>
<dbReference type="Gene3D" id="3.40.50.12370">
    <property type="match status" value="1"/>
</dbReference>
<dbReference type="RefSeq" id="WP_036480092.1">
    <property type="nucleotide sequence ID" value="NZ_JMQM01000001.1"/>
</dbReference>
<proteinExistence type="inferred from homology"/>
<evidence type="ECO:0000259" key="2">
    <source>
        <dbReference type="Pfam" id="PF00582"/>
    </source>
</evidence>
<dbReference type="OrthoDB" id="9804721at2"/>
<dbReference type="eggNOG" id="COG0589">
    <property type="taxonomic scope" value="Bacteria"/>
</dbReference>
<dbReference type="InterPro" id="IPR006016">
    <property type="entry name" value="UspA"/>
</dbReference>
<dbReference type="CDD" id="cd00293">
    <property type="entry name" value="USP-like"/>
    <property type="match status" value="1"/>
</dbReference>
<dbReference type="PATRIC" id="fig|472175.3.peg.873"/>
<name>A0A084UA56_9HYPH</name>
<accession>A0A084UA56</accession>
<dbReference type="SUPFAM" id="SSF52402">
    <property type="entry name" value="Adenine nucleotide alpha hydrolases-like"/>
    <property type="match status" value="2"/>
</dbReference>
<dbReference type="PANTHER" id="PTHR46268:SF15">
    <property type="entry name" value="UNIVERSAL STRESS PROTEIN HP_0031"/>
    <property type="match status" value="1"/>
</dbReference>
<protein>
    <submittedName>
        <fullName evidence="3">UspA</fullName>
    </submittedName>
</protein>
<reference evidence="3 4" key="1">
    <citation type="submission" date="2014-05" db="EMBL/GenBank/DDBJ databases">
        <title>Draft Genome Sequence of Nitratireductor basaltis Strain UMTGB225, A Marine Bacterium Isolated from Green Barrel Tunicate.</title>
        <authorList>
            <person name="Gan H.Y."/>
        </authorList>
    </citation>
    <scope>NUCLEOTIDE SEQUENCE [LARGE SCALE GENOMIC DNA]</scope>
    <source>
        <strain evidence="3 4">UMTGB225</strain>
    </source>
</reference>
<sequence length="277" mass="30091">MSYRTILGILHRQGSASGLLDYALPFVARHEAHLIGLHARALPITAASPLGMPIIDPGLMHPEDDGELRELFERRAKAEGVLHEWRSYETVAGDAAISGIESARSCDLVMAAQNDPDADAQEKSDLEALLFETGRPVLLVPHGMKPAKTAAPKRIMLAWNGSRQATRAAFDALPLMREAQNVEVLVLDTMDTLRQDASMAGTAIAEALSRHRIDVTVRTEESAGRSQYQAMNDCVAESGADLLVMGAFARGRISEMIFGGLTHDMLRNMTVPTLMAH</sequence>
<keyword evidence="4" id="KW-1185">Reference proteome</keyword>
<dbReference type="Pfam" id="PF00582">
    <property type="entry name" value="Usp"/>
    <property type="match status" value="1"/>
</dbReference>